<keyword evidence="2" id="KW-0732">Signal</keyword>
<protein>
    <recommendedName>
        <fullName evidence="5">ASST-domain-containing protein</fullName>
    </recommendedName>
</protein>
<evidence type="ECO:0008006" key="5">
    <source>
        <dbReference type="Google" id="ProtNLM"/>
    </source>
</evidence>
<dbReference type="Pfam" id="PF14269">
    <property type="entry name" value="Arylsulfotran_2"/>
    <property type="match status" value="1"/>
</dbReference>
<feature type="chain" id="PRO_5040993656" description="ASST-domain-containing protein" evidence="2">
    <location>
        <begin position="17"/>
        <end position="606"/>
    </location>
</feature>
<dbReference type="PANTHER" id="PTHR35340">
    <property type="entry name" value="PQQ ENZYME REPEAT PROTEIN-RELATED"/>
    <property type="match status" value="1"/>
</dbReference>
<dbReference type="EMBL" id="JAPZBU010000009">
    <property type="protein sequence ID" value="KAJ5388845.1"/>
    <property type="molecule type" value="Genomic_DNA"/>
</dbReference>
<evidence type="ECO:0000313" key="4">
    <source>
        <dbReference type="Proteomes" id="UP001147747"/>
    </source>
</evidence>
<keyword evidence="1" id="KW-0812">Transmembrane</keyword>
<sequence length="606" mass="69474">MPHWLSIGLFIYRVVAQTAFQSNDNDYIQYRTLPKHRIIKWNITYHDRSAVAPGYWFTAPYWSHGGDKSTNQWVPYQIGPHIFDQDGVLVWSGSAEFENLNVYDFRRIDLPDATGKLQPHLSWMRWHTPDDMLSPGLTAIYDNRYQPKKILTIPANVVDTHEFNVKYSPNVLQIQTRLETIKLNELGRPDDEWGVWSSGFTETNLLTGEQIFDWRSNNRVQLDESYVTLAEDEHPSGDYMHMNSVDKNDNGDYLISARHTSAIYLVSGKDGHIMWRLGGKRNNFKKDFDFYGQHNARFVAVNSTHMTLSLFNNGAIDTDVRETVSSALYVQLDLQKMKATLLQRFVRPDGGISDRRGNMQALPNGNALMGWSWDGYMTEFSNDGRLLLEARFASDRHDSYRSYKFPWIGRPTYPPTLLSETYGVNGSELSTVFHVSWNGATDIEHWRFYARNSSTSAKYVIGSVPKKGFETAFIAPGYMDWVSVEALDANLVVLGASPDARTTPPEYWAATAPLPRPDNPEALYEKTVTGLPQIHNQVRESVLFFFAGFVASAVFATVMIYRRFLARLIVMSFSKVISQGYVRVWTEDVEDLESRDDESRSWKEKE</sequence>
<evidence type="ECO:0000313" key="3">
    <source>
        <dbReference type="EMBL" id="KAJ5388845.1"/>
    </source>
</evidence>
<dbReference type="GeneID" id="81375003"/>
<gene>
    <name evidence="3" type="ORF">N7509_011386</name>
</gene>
<keyword evidence="1" id="KW-0472">Membrane</keyword>
<dbReference type="RefSeq" id="XP_056486643.1">
    <property type="nucleotide sequence ID" value="XM_056636023.1"/>
</dbReference>
<dbReference type="OrthoDB" id="5427350at2759"/>
<accession>A0A9W9VTD9</accession>
<organism evidence="3 4">
    <name type="scientific">Penicillium cosmopolitanum</name>
    <dbReference type="NCBI Taxonomy" id="1131564"/>
    <lineage>
        <taxon>Eukaryota</taxon>
        <taxon>Fungi</taxon>
        <taxon>Dikarya</taxon>
        <taxon>Ascomycota</taxon>
        <taxon>Pezizomycotina</taxon>
        <taxon>Eurotiomycetes</taxon>
        <taxon>Eurotiomycetidae</taxon>
        <taxon>Eurotiales</taxon>
        <taxon>Aspergillaceae</taxon>
        <taxon>Penicillium</taxon>
    </lineage>
</organism>
<evidence type="ECO:0000256" key="1">
    <source>
        <dbReference type="SAM" id="Phobius"/>
    </source>
</evidence>
<dbReference type="Proteomes" id="UP001147747">
    <property type="component" value="Unassembled WGS sequence"/>
</dbReference>
<reference evidence="3" key="2">
    <citation type="journal article" date="2023" name="IMA Fungus">
        <title>Comparative genomic study of the Penicillium genus elucidates a diverse pangenome and 15 lateral gene transfer events.</title>
        <authorList>
            <person name="Petersen C."/>
            <person name="Sorensen T."/>
            <person name="Nielsen M.R."/>
            <person name="Sondergaard T.E."/>
            <person name="Sorensen J.L."/>
            <person name="Fitzpatrick D.A."/>
            <person name="Frisvad J.C."/>
            <person name="Nielsen K.L."/>
        </authorList>
    </citation>
    <scope>NUCLEOTIDE SEQUENCE</scope>
    <source>
        <strain evidence="3">IBT 29677</strain>
    </source>
</reference>
<name>A0A9W9VTD9_9EURO</name>
<evidence type="ECO:0000256" key="2">
    <source>
        <dbReference type="SAM" id="SignalP"/>
    </source>
</evidence>
<keyword evidence="1" id="KW-1133">Transmembrane helix</keyword>
<reference evidence="3" key="1">
    <citation type="submission" date="2022-12" db="EMBL/GenBank/DDBJ databases">
        <authorList>
            <person name="Petersen C."/>
        </authorList>
    </citation>
    <scope>NUCLEOTIDE SEQUENCE</scope>
    <source>
        <strain evidence="3">IBT 29677</strain>
    </source>
</reference>
<dbReference type="PANTHER" id="PTHR35340:SF8">
    <property type="entry name" value="ASST-DOMAIN-CONTAINING PROTEIN"/>
    <property type="match status" value="1"/>
</dbReference>
<feature type="transmembrane region" description="Helical" evidence="1">
    <location>
        <begin position="542"/>
        <end position="561"/>
    </location>
</feature>
<keyword evidence="4" id="KW-1185">Reference proteome</keyword>
<feature type="signal peptide" evidence="2">
    <location>
        <begin position="1"/>
        <end position="16"/>
    </location>
</feature>
<dbReference type="InterPro" id="IPR039535">
    <property type="entry name" value="ASST-like"/>
</dbReference>
<comment type="caution">
    <text evidence="3">The sequence shown here is derived from an EMBL/GenBank/DDBJ whole genome shotgun (WGS) entry which is preliminary data.</text>
</comment>
<dbReference type="AlphaFoldDB" id="A0A9W9VTD9"/>
<proteinExistence type="predicted"/>
<dbReference type="InterPro" id="IPR053143">
    <property type="entry name" value="Arylsulfate_ST"/>
</dbReference>